<feature type="domain" description="Pirin N-terminal" evidence="4">
    <location>
        <begin position="58"/>
        <end position="125"/>
    </location>
</feature>
<evidence type="ECO:0000259" key="5">
    <source>
        <dbReference type="Pfam" id="PF05726"/>
    </source>
</evidence>
<feature type="binding site" evidence="2">
    <location>
        <position position="110"/>
    </location>
    <ligand>
        <name>Fe cation</name>
        <dbReference type="ChEBI" id="CHEBI:24875"/>
    </ligand>
</feature>
<keyword evidence="2" id="KW-0479">Metal-binding</keyword>
<dbReference type="InterPro" id="IPR008778">
    <property type="entry name" value="Pirin_C_dom"/>
</dbReference>
<dbReference type="Proteomes" id="UP000551878">
    <property type="component" value="Unassembled WGS sequence"/>
</dbReference>
<evidence type="ECO:0000256" key="3">
    <source>
        <dbReference type="RuleBase" id="RU003457"/>
    </source>
</evidence>
<dbReference type="PANTHER" id="PTHR13903:SF8">
    <property type="entry name" value="PIRIN"/>
    <property type="match status" value="1"/>
</dbReference>
<evidence type="ECO:0000259" key="4">
    <source>
        <dbReference type="Pfam" id="PF02678"/>
    </source>
</evidence>
<name>A0A840QMC1_9BACI</name>
<keyword evidence="7" id="KW-1185">Reference proteome</keyword>
<organism evidence="6 7">
    <name type="scientific">Texcoconibacillus texcoconensis</name>
    <dbReference type="NCBI Taxonomy" id="1095777"/>
    <lineage>
        <taxon>Bacteria</taxon>
        <taxon>Bacillati</taxon>
        <taxon>Bacillota</taxon>
        <taxon>Bacilli</taxon>
        <taxon>Bacillales</taxon>
        <taxon>Bacillaceae</taxon>
        <taxon>Texcoconibacillus</taxon>
    </lineage>
</organism>
<proteinExistence type="inferred from homology"/>
<gene>
    <name evidence="6" type="ORF">HNQ41_000668</name>
</gene>
<accession>A0A840QMC1</accession>
<feature type="binding site" evidence="2">
    <location>
        <position position="64"/>
    </location>
    <ligand>
        <name>Fe cation</name>
        <dbReference type="ChEBI" id="CHEBI:24875"/>
    </ligand>
</feature>
<evidence type="ECO:0000313" key="7">
    <source>
        <dbReference type="Proteomes" id="UP000551878"/>
    </source>
</evidence>
<dbReference type="InterPro" id="IPR003829">
    <property type="entry name" value="Pirin_N_dom"/>
</dbReference>
<keyword evidence="2" id="KW-0408">Iron</keyword>
<comment type="cofactor">
    <cofactor evidence="2">
        <name>Fe cation</name>
        <dbReference type="ChEBI" id="CHEBI:24875"/>
    </cofactor>
    <text evidence="2">Binds 1 Fe cation per subunit.</text>
</comment>
<dbReference type="EMBL" id="JACHHB010000002">
    <property type="protein sequence ID" value="MBB5172524.1"/>
    <property type="molecule type" value="Genomic_DNA"/>
</dbReference>
<feature type="binding site" evidence="2">
    <location>
        <position position="66"/>
    </location>
    <ligand>
        <name>Fe cation</name>
        <dbReference type="ChEBI" id="CHEBI:24875"/>
    </ligand>
</feature>
<dbReference type="RefSeq" id="WP_184662975.1">
    <property type="nucleotide sequence ID" value="NZ_JACHHB010000002.1"/>
</dbReference>
<dbReference type="InterPro" id="IPR014710">
    <property type="entry name" value="RmlC-like_jellyroll"/>
</dbReference>
<feature type="domain" description="Pirin C-terminal" evidence="5">
    <location>
        <begin position="179"/>
        <end position="289"/>
    </location>
</feature>
<sequence length="293" mass="33319">MAKEHSNEQIFQRHVKDHWYVKYDEANFPLIQKGWVLPIERWRDFDPFILMAEDWFKRGAFADHPHRGFQTITYVIDGRLEHIDNGGGRDILEPGDMQYMNAGWSARHAEEAVDPGIAHTLQLWLNLPKDLKNTETKYQNVYAEDAPTVSFEGGSVRVFSGDIAGVTGPLASVVPITMAEISLEKGTSYTHQLPENHNAFFYVLSGDIDFGEDIVNLKKHGVGTLTYQENGDEDNQSEFVMTSNHRRSRVLVYSGVPIKEEIVPYGPFVMNTMDEIKQAYRDFHNGKFGPPAV</sequence>
<feature type="binding site" evidence="2">
    <location>
        <position position="108"/>
    </location>
    <ligand>
        <name>Fe cation</name>
        <dbReference type="ChEBI" id="CHEBI:24875"/>
    </ligand>
</feature>
<comment type="caution">
    <text evidence="6">The sequence shown here is derived from an EMBL/GenBank/DDBJ whole genome shotgun (WGS) entry which is preliminary data.</text>
</comment>
<dbReference type="GO" id="GO:0046872">
    <property type="term" value="F:metal ion binding"/>
    <property type="evidence" value="ECO:0007669"/>
    <property type="project" value="UniProtKB-KW"/>
</dbReference>
<reference evidence="6 7" key="1">
    <citation type="submission" date="2020-08" db="EMBL/GenBank/DDBJ databases">
        <title>Genomic Encyclopedia of Type Strains, Phase IV (KMG-IV): sequencing the most valuable type-strain genomes for metagenomic binning, comparative biology and taxonomic classification.</title>
        <authorList>
            <person name="Goeker M."/>
        </authorList>
    </citation>
    <scope>NUCLEOTIDE SEQUENCE [LARGE SCALE GENOMIC DNA]</scope>
    <source>
        <strain evidence="6 7">DSM 24696</strain>
    </source>
</reference>
<evidence type="ECO:0008006" key="8">
    <source>
        <dbReference type="Google" id="ProtNLM"/>
    </source>
</evidence>
<dbReference type="PIRSF" id="PIRSF006232">
    <property type="entry name" value="Pirin"/>
    <property type="match status" value="1"/>
</dbReference>
<dbReference type="AlphaFoldDB" id="A0A840QMC1"/>
<dbReference type="SUPFAM" id="SSF51182">
    <property type="entry name" value="RmlC-like cupins"/>
    <property type="match status" value="1"/>
</dbReference>
<protein>
    <recommendedName>
        <fullName evidence="8">Pirin family protein</fullName>
    </recommendedName>
</protein>
<evidence type="ECO:0000256" key="2">
    <source>
        <dbReference type="PIRSR" id="PIRSR006232-1"/>
    </source>
</evidence>
<dbReference type="CDD" id="cd02247">
    <property type="entry name" value="cupin_pirin_C"/>
    <property type="match status" value="1"/>
</dbReference>
<dbReference type="InterPro" id="IPR012093">
    <property type="entry name" value="Pirin"/>
</dbReference>
<evidence type="ECO:0000313" key="6">
    <source>
        <dbReference type="EMBL" id="MBB5172524.1"/>
    </source>
</evidence>
<dbReference type="InterPro" id="IPR011051">
    <property type="entry name" value="RmlC_Cupin_sf"/>
</dbReference>
<dbReference type="PANTHER" id="PTHR13903">
    <property type="entry name" value="PIRIN-RELATED"/>
    <property type="match status" value="1"/>
</dbReference>
<dbReference type="Pfam" id="PF02678">
    <property type="entry name" value="Pirin"/>
    <property type="match status" value="1"/>
</dbReference>
<dbReference type="Gene3D" id="2.60.120.10">
    <property type="entry name" value="Jelly Rolls"/>
    <property type="match status" value="2"/>
</dbReference>
<dbReference type="Pfam" id="PF05726">
    <property type="entry name" value="Pirin_C"/>
    <property type="match status" value="1"/>
</dbReference>
<comment type="similarity">
    <text evidence="1 3">Belongs to the pirin family.</text>
</comment>
<evidence type="ECO:0000256" key="1">
    <source>
        <dbReference type="ARBA" id="ARBA00008416"/>
    </source>
</evidence>